<dbReference type="PANTHER" id="PTHR11626:SF2">
    <property type="entry name" value="SQUALENE SYNTHASE"/>
    <property type="match status" value="1"/>
</dbReference>
<evidence type="ECO:0000313" key="1">
    <source>
        <dbReference type="EMBL" id="KPL83517.1"/>
    </source>
</evidence>
<dbReference type="GO" id="GO:0051996">
    <property type="term" value="F:squalene synthase [NAD(P)H] activity"/>
    <property type="evidence" value="ECO:0007669"/>
    <property type="project" value="InterPro"/>
</dbReference>
<evidence type="ECO:0000313" key="2">
    <source>
        <dbReference type="Proteomes" id="UP000050501"/>
    </source>
</evidence>
<dbReference type="InterPro" id="IPR002060">
    <property type="entry name" value="Squ/phyt_synthse"/>
</dbReference>
<accession>A0A0P6Y2Z2</accession>
<dbReference type="InterPro" id="IPR008949">
    <property type="entry name" value="Isoprenoid_synthase_dom_sf"/>
</dbReference>
<dbReference type="OrthoDB" id="9787280at2"/>
<dbReference type="SUPFAM" id="SSF48576">
    <property type="entry name" value="Terpenoid synthases"/>
    <property type="match status" value="1"/>
</dbReference>
<gene>
    <name evidence="1" type="ORF">ADN01_08450</name>
</gene>
<dbReference type="Gene3D" id="1.10.600.10">
    <property type="entry name" value="Farnesyl Diphosphate Synthase"/>
    <property type="match status" value="1"/>
</dbReference>
<dbReference type="InterPro" id="IPR044844">
    <property type="entry name" value="Trans_IPPS_euk-type"/>
</dbReference>
<proteinExistence type="predicted"/>
<dbReference type="RefSeq" id="WP_062418679.1">
    <property type="nucleotide sequence ID" value="NZ_DF967974.1"/>
</dbReference>
<dbReference type="GO" id="GO:0045338">
    <property type="term" value="P:farnesyl diphosphate metabolic process"/>
    <property type="evidence" value="ECO:0007669"/>
    <property type="project" value="InterPro"/>
</dbReference>
<dbReference type="Proteomes" id="UP000050501">
    <property type="component" value="Unassembled WGS sequence"/>
</dbReference>
<dbReference type="EMBL" id="LGCM01000031">
    <property type="protein sequence ID" value="KPL83517.1"/>
    <property type="molecule type" value="Genomic_DNA"/>
</dbReference>
<dbReference type="AlphaFoldDB" id="A0A0P6Y2Z2"/>
<dbReference type="STRING" id="229921.ADN01_08450"/>
<keyword evidence="2" id="KW-1185">Reference proteome</keyword>
<reference evidence="1 2" key="1">
    <citation type="submission" date="2015-07" db="EMBL/GenBank/DDBJ databases">
        <title>Genome sequence of Levilinea saccharolytica DSM 16555.</title>
        <authorList>
            <person name="Hemp J."/>
            <person name="Ward L.M."/>
            <person name="Pace L.A."/>
            <person name="Fischer W.W."/>
        </authorList>
    </citation>
    <scope>NUCLEOTIDE SEQUENCE [LARGE SCALE GENOMIC DNA]</scope>
    <source>
        <strain evidence="1 2">KIBI-1</strain>
    </source>
</reference>
<organism evidence="1 2">
    <name type="scientific">Levilinea saccharolytica</name>
    <dbReference type="NCBI Taxonomy" id="229921"/>
    <lineage>
        <taxon>Bacteria</taxon>
        <taxon>Bacillati</taxon>
        <taxon>Chloroflexota</taxon>
        <taxon>Anaerolineae</taxon>
        <taxon>Anaerolineales</taxon>
        <taxon>Anaerolineaceae</taxon>
        <taxon>Levilinea</taxon>
    </lineage>
</organism>
<dbReference type="Pfam" id="PF00494">
    <property type="entry name" value="SQS_PSY"/>
    <property type="match status" value="1"/>
</dbReference>
<evidence type="ECO:0008006" key="3">
    <source>
        <dbReference type="Google" id="ProtNLM"/>
    </source>
</evidence>
<protein>
    <recommendedName>
        <fullName evidence="3">Phytoene synthase</fullName>
    </recommendedName>
</protein>
<dbReference type="PANTHER" id="PTHR11626">
    <property type="entry name" value="FARNESYL-DIPHOSPHATE FARNESYLTRANSFERASE"/>
    <property type="match status" value="1"/>
</dbReference>
<sequence>MHHQEWDLLRGTSRTFYISIRQLPGRLGEAFCLAYLLLRISDYLEDNTLMTPEQKNAELLRWHQVLLGRLPAAPWVHQMAAQNFLDGSPDSQALEQAEAILALAHRLPEGMQAAIFHHVPDSTLGMARWVLRGPDILTEEDLDDYMHEVAGRVGYLSTELFACHVPLLKRHLDRLMPLARETGLALQTVNIIRGLRKDLERGWVYVPESFCKSYGIRRADLFEPTHRDQAVQVVGLMAQKAERHLKFALSYIVAIPQYFHSVRLACIWPLAFAIRTLALSRGNLHQVLSSEVKISREEVKRIVRDSSLFGWSNRWLSWYCQRLSQTTLQSPTAGQ</sequence>
<comment type="caution">
    <text evidence="1">The sequence shown here is derived from an EMBL/GenBank/DDBJ whole genome shotgun (WGS) entry which is preliminary data.</text>
</comment>
<name>A0A0P6Y2Z2_9CHLR</name>